<evidence type="ECO:0000313" key="4">
    <source>
        <dbReference type="EMBL" id="RBI87471.1"/>
    </source>
</evidence>
<dbReference type="InterPro" id="IPR002347">
    <property type="entry name" value="SDR_fam"/>
</dbReference>
<sequence length="253" mass="26150">MDIHPDLSGKTALVTGCRRGIGRAIAVALARSGADILGVSASVSEDDDVAREVRAEGRRFTALPCDLSDRAALTVLCDTLARDHPAVDILVNNAGTIRRAPAAEHADADWDAAIATNLTAPFVLTREIGRGMVARGAGKIVFVGSVLSFQGGILVPGYAASKAGVAQLARSFANEWAAHGVNVNAVAPGYVATDNTAALQADAERSRALLERVPAGRWGRPEDIAGPVLFLVSEAAGFVHGAVLAVDGGWLAR</sequence>
<evidence type="ECO:0000313" key="5">
    <source>
        <dbReference type="Proteomes" id="UP000253370"/>
    </source>
</evidence>
<reference evidence="4 5" key="1">
    <citation type="submission" date="2018-07" db="EMBL/GenBank/DDBJ databases">
        <title>Rhodosalinus sp. strain E84T genomic sequence and assembly.</title>
        <authorList>
            <person name="Liu Z.-W."/>
            <person name="Lu D.-C."/>
        </authorList>
    </citation>
    <scope>NUCLEOTIDE SEQUENCE [LARGE SCALE GENOMIC DNA]</scope>
    <source>
        <strain evidence="4 5">E84</strain>
    </source>
</reference>
<dbReference type="SUPFAM" id="SSF51735">
    <property type="entry name" value="NAD(P)-binding Rossmann-fold domains"/>
    <property type="match status" value="1"/>
</dbReference>
<organism evidence="4 5">
    <name type="scientific">Rhodosalinus halophilus</name>
    <dbReference type="NCBI Taxonomy" id="2259333"/>
    <lineage>
        <taxon>Bacteria</taxon>
        <taxon>Pseudomonadati</taxon>
        <taxon>Pseudomonadota</taxon>
        <taxon>Alphaproteobacteria</taxon>
        <taxon>Rhodobacterales</taxon>
        <taxon>Paracoccaceae</taxon>
        <taxon>Rhodosalinus</taxon>
    </lineage>
</organism>
<dbReference type="PROSITE" id="PS00061">
    <property type="entry name" value="ADH_SHORT"/>
    <property type="match status" value="1"/>
</dbReference>
<comment type="caution">
    <text evidence="4">The sequence shown here is derived from an EMBL/GenBank/DDBJ whole genome shotgun (WGS) entry which is preliminary data.</text>
</comment>
<dbReference type="InterPro" id="IPR036291">
    <property type="entry name" value="NAD(P)-bd_dom_sf"/>
</dbReference>
<dbReference type="PRINTS" id="PR00081">
    <property type="entry name" value="GDHRDH"/>
</dbReference>
<protein>
    <submittedName>
        <fullName evidence="4">2-deoxy-D-gluconate 3-dehydrogenase</fullName>
    </submittedName>
</protein>
<dbReference type="FunFam" id="3.40.50.720:FF:000084">
    <property type="entry name" value="Short-chain dehydrogenase reductase"/>
    <property type="match status" value="1"/>
</dbReference>
<gene>
    <name evidence="4" type="ORF">DRV85_00620</name>
</gene>
<name>A0A365UD89_9RHOB</name>
<dbReference type="RefSeq" id="WP_113287495.1">
    <property type="nucleotide sequence ID" value="NZ_QNTQ01000001.1"/>
</dbReference>
<comment type="similarity">
    <text evidence="1 3">Belongs to the short-chain dehydrogenases/reductases (SDR) family.</text>
</comment>
<evidence type="ECO:0000256" key="1">
    <source>
        <dbReference type="ARBA" id="ARBA00006484"/>
    </source>
</evidence>
<keyword evidence="2" id="KW-0560">Oxidoreductase</keyword>
<dbReference type="PANTHER" id="PTHR42760:SF5">
    <property type="entry name" value="2-DEHYDRO-3-DEOXY-D-GLUCONATE 5-DEHYDROGENASE"/>
    <property type="match status" value="1"/>
</dbReference>
<dbReference type="GO" id="GO:0016616">
    <property type="term" value="F:oxidoreductase activity, acting on the CH-OH group of donors, NAD or NADP as acceptor"/>
    <property type="evidence" value="ECO:0007669"/>
    <property type="project" value="TreeGrafter"/>
</dbReference>
<dbReference type="PRINTS" id="PR00080">
    <property type="entry name" value="SDRFAMILY"/>
</dbReference>
<evidence type="ECO:0000256" key="2">
    <source>
        <dbReference type="ARBA" id="ARBA00023002"/>
    </source>
</evidence>
<dbReference type="EMBL" id="QNTQ01000001">
    <property type="protein sequence ID" value="RBI87471.1"/>
    <property type="molecule type" value="Genomic_DNA"/>
</dbReference>
<proteinExistence type="inferred from homology"/>
<dbReference type="Pfam" id="PF00106">
    <property type="entry name" value="adh_short"/>
    <property type="match status" value="1"/>
</dbReference>
<dbReference type="Gene3D" id="3.40.50.720">
    <property type="entry name" value="NAD(P)-binding Rossmann-like Domain"/>
    <property type="match status" value="1"/>
</dbReference>
<accession>A0A365UD89</accession>
<keyword evidence="5" id="KW-1185">Reference proteome</keyword>
<dbReference type="PANTHER" id="PTHR42760">
    <property type="entry name" value="SHORT-CHAIN DEHYDROGENASES/REDUCTASES FAMILY MEMBER"/>
    <property type="match status" value="1"/>
</dbReference>
<dbReference type="OrthoDB" id="9796652at2"/>
<dbReference type="Proteomes" id="UP000253370">
    <property type="component" value="Unassembled WGS sequence"/>
</dbReference>
<dbReference type="AlphaFoldDB" id="A0A365UD89"/>
<evidence type="ECO:0000256" key="3">
    <source>
        <dbReference type="RuleBase" id="RU000363"/>
    </source>
</evidence>
<dbReference type="InterPro" id="IPR020904">
    <property type="entry name" value="Sc_DH/Rdtase_CS"/>
</dbReference>